<evidence type="ECO:0000313" key="2">
    <source>
        <dbReference type="Proteomes" id="UP000728185"/>
    </source>
</evidence>
<protein>
    <submittedName>
        <fullName evidence="1">Uncharacterized protein</fullName>
    </submittedName>
</protein>
<dbReference type="Proteomes" id="UP000728185">
    <property type="component" value="Unassembled WGS sequence"/>
</dbReference>
<comment type="caution">
    <text evidence="1">The sequence shown here is derived from an EMBL/GenBank/DDBJ whole genome shotgun (WGS) entry which is preliminary data.</text>
</comment>
<accession>A0A8E0VL18</accession>
<reference evidence="1" key="1">
    <citation type="submission" date="2019-05" db="EMBL/GenBank/DDBJ databases">
        <title>Annotation for the trematode Fasciolopsis buski.</title>
        <authorList>
            <person name="Choi Y.-J."/>
        </authorList>
    </citation>
    <scope>NUCLEOTIDE SEQUENCE</scope>
    <source>
        <strain evidence="1">HT</strain>
        <tissue evidence="1">Whole worm</tissue>
    </source>
</reference>
<name>A0A8E0VL18_9TREM</name>
<evidence type="ECO:0000313" key="1">
    <source>
        <dbReference type="EMBL" id="KAA0191678.1"/>
    </source>
</evidence>
<sequence>MKFHHSEQILRNTHLENSLRQAQESQNSLVEKIQSLESCLSEKNQQLADLVEVIHEYEKVIDERQTVIMTKSEEVNRVSPLQLAEQIVPNFTESADFRL</sequence>
<dbReference type="EMBL" id="LUCM01006187">
    <property type="protein sequence ID" value="KAA0191678.1"/>
    <property type="molecule type" value="Genomic_DNA"/>
</dbReference>
<proteinExistence type="predicted"/>
<gene>
    <name evidence="1" type="ORF">FBUS_01740</name>
</gene>
<dbReference type="AlphaFoldDB" id="A0A8E0VL18"/>
<organism evidence="1 2">
    <name type="scientific">Fasciolopsis buskii</name>
    <dbReference type="NCBI Taxonomy" id="27845"/>
    <lineage>
        <taxon>Eukaryota</taxon>
        <taxon>Metazoa</taxon>
        <taxon>Spiralia</taxon>
        <taxon>Lophotrochozoa</taxon>
        <taxon>Platyhelminthes</taxon>
        <taxon>Trematoda</taxon>
        <taxon>Digenea</taxon>
        <taxon>Plagiorchiida</taxon>
        <taxon>Echinostomata</taxon>
        <taxon>Echinostomatoidea</taxon>
        <taxon>Fasciolidae</taxon>
        <taxon>Fasciolopsis</taxon>
    </lineage>
</organism>
<dbReference type="OrthoDB" id="6259817at2759"/>
<keyword evidence="2" id="KW-1185">Reference proteome</keyword>